<evidence type="ECO:0000313" key="1">
    <source>
        <dbReference type="EMBL" id="MDO6124316.1"/>
    </source>
</evidence>
<dbReference type="Proteomes" id="UP001177080">
    <property type="component" value="Unassembled WGS sequence"/>
</dbReference>
<gene>
    <name evidence="1" type="ORF">GB928_024275</name>
</gene>
<keyword evidence="2" id="KW-1185">Reference proteome</keyword>
<proteinExistence type="predicted"/>
<sequence length="108" mass="12139">MKSFNAMSQQVADLSEKVQTSIEGPLRPLSSEALETWTEVRRKTTVDPKKIATDYNRITDFITFAGDKPIDKYTSLDFQRWSNLLARVPKYERGAAPQGKDTSAGGRL</sequence>
<evidence type="ECO:0000313" key="2">
    <source>
        <dbReference type="Proteomes" id="UP001177080"/>
    </source>
</evidence>
<organism evidence="1 2">
    <name type="scientific">Shinella curvata</name>
    <dbReference type="NCBI Taxonomy" id="1817964"/>
    <lineage>
        <taxon>Bacteria</taxon>
        <taxon>Pseudomonadati</taxon>
        <taxon>Pseudomonadota</taxon>
        <taxon>Alphaproteobacteria</taxon>
        <taxon>Hyphomicrobiales</taxon>
        <taxon>Rhizobiaceae</taxon>
        <taxon>Shinella</taxon>
    </lineage>
</organism>
<dbReference type="RefSeq" id="WP_244763368.1">
    <property type="nucleotide sequence ID" value="NZ_JALJCJ010000007.1"/>
</dbReference>
<reference evidence="1" key="1">
    <citation type="submission" date="2022-04" db="EMBL/GenBank/DDBJ databases">
        <title>Shinella lacus sp. nov., a novel member of the genus Shinella from water.</title>
        <authorList>
            <person name="Deng Y."/>
        </authorList>
    </citation>
    <scope>NUCLEOTIDE SEQUENCE</scope>
    <source>
        <strain evidence="1">JCM 31239</strain>
    </source>
</reference>
<protein>
    <submittedName>
        <fullName evidence="1">Uncharacterized protein</fullName>
    </submittedName>
</protein>
<comment type="caution">
    <text evidence="1">The sequence shown here is derived from an EMBL/GenBank/DDBJ whole genome shotgun (WGS) entry which is preliminary data.</text>
</comment>
<accession>A0ABT8XKQ0</accession>
<dbReference type="EMBL" id="WHSC02000012">
    <property type="protein sequence ID" value="MDO6124316.1"/>
    <property type="molecule type" value="Genomic_DNA"/>
</dbReference>
<name>A0ABT8XKQ0_9HYPH</name>